<dbReference type="EMBL" id="JACGWJ010001192">
    <property type="protein sequence ID" value="KAL0284033.1"/>
    <property type="molecule type" value="Genomic_DNA"/>
</dbReference>
<feature type="domain" description="Aminotransferase-like plant mobile" evidence="1">
    <location>
        <begin position="2"/>
        <end position="58"/>
    </location>
</feature>
<dbReference type="InterPro" id="IPR019557">
    <property type="entry name" value="AminoTfrase-like_pln_mobile"/>
</dbReference>
<dbReference type="AlphaFoldDB" id="A0AAW2IQZ9"/>
<proteinExistence type="predicted"/>
<protein>
    <submittedName>
        <fullName evidence="2">Serine/threonine-protein phosphatase 7 long form</fullName>
    </submittedName>
</protein>
<dbReference type="GO" id="GO:0010073">
    <property type="term" value="P:meristem maintenance"/>
    <property type="evidence" value="ECO:0007669"/>
    <property type="project" value="InterPro"/>
</dbReference>
<gene>
    <name evidence="2" type="ORF">Sradi_7210700</name>
</gene>
<dbReference type="InterPro" id="IPR044824">
    <property type="entry name" value="MAIN-like"/>
</dbReference>
<dbReference type="Pfam" id="PF10536">
    <property type="entry name" value="PMD"/>
    <property type="match status" value="2"/>
</dbReference>
<reference evidence="2" key="2">
    <citation type="journal article" date="2024" name="Plant">
        <title>Genomic evolution and insights into agronomic trait innovations of Sesamum species.</title>
        <authorList>
            <person name="Miao H."/>
            <person name="Wang L."/>
            <person name="Qu L."/>
            <person name="Liu H."/>
            <person name="Sun Y."/>
            <person name="Le M."/>
            <person name="Wang Q."/>
            <person name="Wei S."/>
            <person name="Zheng Y."/>
            <person name="Lin W."/>
            <person name="Duan Y."/>
            <person name="Cao H."/>
            <person name="Xiong S."/>
            <person name="Wang X."/>
            <person name="Wei L."/>
            <person name="Li C."/>
            <person name="Ma Q."/>
            <person name="Ju M."/>
            <person name="Zhao R."/>
            <person name="Li G."/>
            <person name="Mu C."/>
            <person name="Tian Q."/>
            <person name="Mei H."/>
            <person name="Zhang T."/>
            <person name="Gao T."/>
            <person name="Zhang H."/>
        </authorList>
    </citation>
    <scope>NUCLEOTIDE SEQUENCE</scope>
    <source>
        <strain evidence="2">G02</strain>
    </source>
</reference>
<comment type="caution">
    <text evidence="2">The sequence shown here is derived from an EMBL/GenBank/DDBJ whole genome shotgun (WGS) entry which is preliminary data.</text>
</comment>
<evidence type="ECO:0000313" key="2">
    <source>
        <dbReference type="EMBL" id="KAL0284033.1"/>
    </source>
</evidence>
<organism evidence="2">
    <name type="scientific">Sesamum radiatum</name>
    <name type="common">Black benniseed</name>
    <dbReference type="NCBI Taxonomy" id="300843"/>
    <lineage>
        <taxon>Eukaryota</taxon>
        <taxon>Viridiplantae</taxon>
        <taxon>Streptophyta</taxon>
        <taxon>Embryophyta</taxon>
        <taxon>Tracheophyta</taxon>
        <taxon>Spermatophyta</taxon>
        <taxon>Magnoliopsida</taxon>
        <taxon>eudicotyledons</taxon>
        <taxon>Gunneridae</taxon>
        <taxon>Pentapetalae</taxon>
        <taxon>asterids</taxon>
        <taxon>lamiids</taxon>
        <taxon>Lamiales</taxon>
        <taxon>Pedaliaceae</taxon>
        <taxon>Sesamum</taxon>
    </lineage>
</organism>
<reference evidence="2" key="1">
    <citation type="submission" date="2020-06" db="EMBL/GenBank/DDBJ databases">
        <authorList>
            <person name="Li T."/>
            <person name="Hu X."/>
            <person name="Zhang T."/>
            <person name="Song X."/>
            <person name="Zhang H."/>
            <person name="Dai N."/>
            <person name="Sheng W."/>
            <person name="Hou X."/>
            <person name="Wei L."/>
        </authorList>
    </citation>
    <scope>NUCLEOTIDE SEQUENCE</scope>
    <source>
        <strain evidence="2">G02</strain>
        <tissue evidence="2">Leaf</tissue>
    </source>
</reference>
<name>A0AAW2IQZ9_SESRA</name>
<dbReference type="PANTHER" id="PTHR46033">
    <property type="entry name" value="PROTEIN MAIN-LIKE 2"/>
    <property type="match status" value="1"/>
</dbReference>
<dbReference type="PANTHER" id="PTHR46033:SF8">
    <property type="entry name" value="PROTEIN MAINTENANCE OF MERISTEMS-LIKE"/>
    <property type="match status" value="1"/>
</dbReference>
<evidence type="ECO:0000259" key="1">
    <source>
        <dbReference type="Pfam" id="PF10536"/>
    </source>
</evidence>
<accession>A0AAW2IQZ9</accession>
<sequence length="221" mass="26027">MGFYGVYRCGKLTYDGHLITALVERWHPGTHTFHFRTREATIILQDIAIIWALPINGEWSDYCMEYLGFELDASDLKVLLATVRYELTIILDLPPECNPELWTSTCPLIFYAIVEMHHPERVLRHFGIRQNIPKVLDDQDMLLHRVVRKSHGGTDWYMKHIQYISRWERQFDIIVLRPPISYGMDTEFGYWDWYNSITRRLISSSADRRVQSGYQPGDASQ</sequence>
<feature type="domain" description="Aminotransferase-like plant mobile" evidence="1">
    <location>
        <begin position="100"/>
        <end position="195"/>
    </location>
</feature>